<dbReference type="NCBIfam" id="TIGR02727">
    <property type="entry name" value="MTHFS_bact"/>
    <property type="match status" value="1"/>
</dbReference>
<sequence length="190" mass="22277">MKKREIRSFYLNERKNLSSQKLEQISIEAADCFFNNFDLKSVKCSHIFLSIPLQAEINTKYIIDRFWKSYPDIDISIPKTDRANLSIDSYYFTPTTVLEENPWKIPEPIDAQPTPHEVIDLVFLPMLAFDRRGYRVGYGKGFYDRFLATCREDVLKIGISCFPPTDPIEDVDQYDIPMNYCIVGKELYKF</sequence>
<accession>A0A098LCS2</accession>
<comment type="similarity">
    <text evidence="1 5">Belongs to the 5-formyltetrahydrofolate cyclo-ligase family.</text>
</comment>
<dbReference type="GO" id="GO:0005524">
    <property type="term" value="F:ATP binding"/>
    <property type="evidence" value="ECO:0007669"/>
    <property type="project" value="UniProtKB-KW"/>
</dbReference>
<organism evidence="6 7">
    <name type="scientific">Sporocytophaga myxococcoides</name>
    <dbReference type="NCBI Taxonomy" id="153721"/>
    <lineage>
        <taxon>Bacteria</taxon>
        <taxon>Pseudomonadati</taxon>
        <taxon>Bacteroidota</taxon>
        <taxon>Cytophagia</taxon>
        <taxon>Cytophagales</taxon>
        <taxon>Cytophagaceae</taxon>
        <taxon>Sporocytophaga</taxon>
    </lineage>
</organism>
<keyword evidence="3 4" id="KW-0067">ATP-binding</keyword>
<dbReference type="PIRSF" id="PIRSF006806">
    <property type="entry name" value="FTHF_cligase"/>
    <property type="match status" value="1"/>
</dbReference>
<evidence type="ECO:0000313" key="7">
    <source>
        <dbReference type="Proteomes" id="UP000030185"/>
    </source>
</evidence>
<evidence type="ECO:0000256" key="1">
    <source>
        <dbReference type="ARBA" id="ARBA00010638"/>
    </source>
</evidence>
<feature type="binding site" evidence="4">
    <location>
        <position position="51"/>
    </location>
    <ligand>
        <name>substrate</name>
    </ligand>
</feature>
<name>A0A098LCS2_9BACT</name>
<comment type="catalytic activity">
    <reaction evidence="5">
        <text>(6S)-5-formyl-5,6,7,8-tetrahydrofolate + ATP = (6R)-5,10-methenyltetrahydrofolate + ADP + phosphate</text>
        <dbReference type="Rhea" id="RHEA:10488"/>
        <dbReference type="ChEBI" id="CHEBI:30616"/>
        <dbReference type="ChEBI" id="CHEBI:43474"/>
        <dbReference type="ChEBI" id="CHEBI:57455"/>
        <dbReference type="ChEBI" id="CHEBI:57457"/>
        <dbReference type="ChEBI" id="CHEBI:456216"/>
        <dbReference type="EC" id="6.3.3.2"/>
    </reaction>
</comment>
<dbReference type="Pfam" id="PF01812">
    <property type="entry name" value="5-FTHF_cyc-lig"/>
    <property type="match status" value="1"/>
</dbReference>
<evidence type="ECO:0000256" key="5">
    <source>
        <dbReference type="RuleBase" id="RU361279"/>
    </source>
</evidence>
<dbReference type="AlphaFoldDB" id="A0A098LCS2"/>
<gene>
    <name evidence="6" type="ORF">MYP_1266</name>
</gene>
<comment type="cofactor">
    <cofactor evidence="5">
        <name>Mg(2+)</name>
        <dbReference type="ChEBI" id="CHEBI:18420"/>
    </cofactor>
</comment>
<evidence type="ECO:0000256" key="3">
    <source>
        <dbReference type="ARBA" id="ARBA00022840"/>
    </source>
</evidence>
<comment type="caution">
    <text evidence="6">The sequence shown here is derived from an EMBL/GenBank/DDBJ whole genome shotgun (WGS) entry which is preliminary data.</text>
</comment>
<dbReference type="PANTHER" id="PTHR23407:SF1">
    <property type="entry name" value="5-FORMYLTETRAHYDROFOLATE CYCLO-LIGASE"/>
    <property type="match status" value="1"/>
</dbReference>
<dbReference type="RefSeq" id="WP_045459957.1">
    <property type="nucleotide sequence ID" value="NZ_BBLT01000002.1"/>
</dbReference>
<dbReference type="OrthoDB" id="9801938at2"/>
<dbReference type="GO" id="GO:0009396">
    <property type="term" value="P:folic acid-containing compound biosynthetic process"/>
    <property type="evidence" value="ECO:0007669"/>
    <property type="project" value="TreeGrafter"/>
</dbReference>
<feature type="binding site" evidence="4">
    <location>
        <position position="56"/>
    </location>
    <ligand>
        <name>substrate</name>
    </ligand>
</feature>
<evidence type="ECO:0000256" key="2">
    <source>
        <dbReference type="ARBA" id="ARBA00022741"/>
    </source>
</evidence>
<dbReference type="STRING" id="153721.MYP_1266"/>
<keyword evidence="5" id="KW-0479">Metal-binding</keyword>
<dbReference type="Proteomes" id="UP000030185">
    <property type="component" value="Unassembled WGS sequence"/>
</dbReference>
<dbReference type="EC" id="6.3.3.2" evidence="5"/>
<dbReference type="GO" id="GO:0035999">
    <property type="term" value="P:tetrahydrofolate interconversion"/>
    <property type="evidence" value="ECO:0007669"/>
    <property type="project" value="TreeGrafter"/>
</dbReference>
<dbReference type="Gene3D" id="3.40.50.10420">
    <property type="entry name" value="NagB/RpiA/CoA transferase-like"/>
    <property type="match status" value="1"/>
</dbReference>
<evidence type="ECO:0000256" key="4">
    <source>
        <dbReference type="PIRSR" id="PIRSR006806-1"/>
    </source>
</evidence>
<keyword evidence="2 4" id="KW-0547">Nucleotide-binding</keyword>
<dbReference type="EMBL" id="BBLT01000002">
    <property type="protein sequence ID" value="GAL84038.1"/>
    <property type="molecule type" value="Genomic_DNA"/>
</dbReference>
<reference evidence="6 7" key="1">
    <citation type="submission" date="2014-09" db="EMBL/GenBank/DDBJ databases">
        <title>Sporocytophaga myxococcoides PG-01 genome sequencing.</title>
        <authorList>
            <person name="Liu L."/>
            <person name="Gao P.J."/>
            <person name="Chen G.J."/>
            <person name="Wang L.S."/>
        </authorList>
    </citation>
    <scope>NUCLEOTIDE SEQUENCE [LARGE SCALE GENOMIC DNA]</scope>
    <source>
        <strain evidence="6 7">PG-01</strain>
    </source>
</reference>
<proteinExistence type="inferred from homology"/>
<dbReference type="InterPro" id="IPR037171">
    <property type="entry name" value="NagB/RpiA_transferase-like"/>
</dbReference>
<evidence type="ECO:0000313" key="6">
    <source>
        <dbReference type="EMBL" id="GAL84038.1"/>
    </source>
</evidence>
<keyword evidence="5" id="KW-0460">Magnesium</keyword>
<feature type="binding site" evidence="4">
    <location>
        <begin position="3"/>
        <end position="7"/>
    </location>
    <ligand>
        <name>ATP</name>
        <dbReference type="ChEBI" id="CHEBI:30616"/>
    </ligand>
</feature>
<dbReference type="SUPFAM" id="SSF100950">
    <property type="entry name" value="NagB/RpiA/CoA transferase-like"/>
    <property type="match status" value="1"/>
</dbReference>
<dbReference type="GO" id="GO:0030272">
    <property type="term" value="F:5-formyltetrahydrofolate cyclo-ligase activity"/>
    <property type="evidence" value="ECO:0007669"/>
    <property type="project" value="UniProtKB-EC"/>
</dbReference>
<dbReference type="eggNOG" id="COG0212">
    <property type="taxonomic scope" value="Bacteria"/>
</dbReference>
<dbReference type="GO" id="GO:0046872">
    <property type="term" value="F:metal ion binding"/>
    <property type="evidence" value="ECO:0007669"/>
    <property type="project" value="UniProtKB-KW"/>
</dbReference>
<dbReference type="InterPro" id="IPR002698">
    <property type="entry name" value="FTHF_cligase"/>
</dbReference>
<dbReference type="PANTHER" id="PTHR23407">
    <property type="entry name" value="ATPASE INHIBITOR/5-FORMYLTETRAHYDROFOLATE CYCLO-LIGASE"/>
    <property type="match status" value="1"/>
</dbReference>
<protein>
    <recommendedName>
        <fullName evidence="5">5-formyltetrahydrofolate cyclo-ligase</fullName>
        <ecNumber evidence="5">6.3.3.2</ecNumber>
    </recommendedName>
</protein>
<keyword evidence="6" id="KW-0436">Ligase</keyword>
<feature type="binding site" evidence="4">
    <location>
        <begin position="135"/>
        <end position="143"/>
    </location>
    <ligand>
        <name>ATP</name>
        <dbReference type="ChEBI" id="CHEBI:30616"/>
    </ligand>
</feature>
<dbReference type="InterPro" id="IPR024185">
    <property type="entry name" value="FTHF_cligase-like_sf"/>
</dbReference>
<keyword evidence="7" id="KW-1185">Reference proteome</keyword>